<sequence length="67" mass="7406">MFRRLAQVFSSKGEYVSSFVNHAIGQYKRYRKAADKAVAAAREYLAVPSGKNVFELSSAATSLNYSP</sequence>
<accession>A0A5E7AIC7</accession>
<dbReference type="AlphaFoldDB" id="A0A5E7AIC7"/>
<organism evidence="1 2">
    <name type="scientific">Pseudomonas fluorescens</name>
    <dbReference type="NCBI Taxonomy" id="294"/>
    <lineage>
        <taxon>Bacteria</taxon>
        <taxon>Pseudomonadati</taxon>
        <taxon>Pseudomonadota</taxon>
        <taxon>Gammaproteobacteria</taxon>
        <taxon>Pseudomonadales</taxon>
        <taxon>Pseudomonadaceae</taxon>
        <taxon>Pseudomonas</taxon>
    </lineage>
</organism>
<evidence type="ECO:0000313" key="1">
    <source>
        <dbReference type="EMBL" id="VVN78309.1"/>
    </source>
</evidence>
<protein>
    <submittedName>
        <fullName evidence="1">Uncharacterized protein</fullName>
    </submittedName>
</protein>
<dbReference type="EMBL" id="CABVHP010000002">
    <property type="protein sequence ID" value="VVN78309.1"/>
    <property type="molecule type" value="Genomic_DNA"/>
</dbReference>
<gene>
    <name evidence="1" type="ORF">PS704_00888</name>
</gene>
<dbReference type="RefSeq" id="WP_150636627.1">
    <property type="nucleotide sequence ID" value="NZ_CABVHP010000002.1"/>
</dbReference>
<name>A0A5E7AIC7_PSEFL</name>
<reference evidence="1 2" key="1">
    <citation type="submission" date="2019-09" db="EMBL/GenBank/DDBJ databases">
        <authorList>
            <person name="Chandra G."/>
            <person name="Truman W A."/>
        </authorList>
    </citation>
    <scope>NUCLEOTIDE SEQUENCE [LARGE SCALE GENOMIC DNA]</scope>
    <source>
        <strain evidence="1">PS704</strain>
    </source>
</reference>
<dbReference type="Proteomes" id="UP000326557">
    <property type="component" value="Unassembled WGS sequence"/>
</dbReference>
<proteinExistence type="predicted"/>
<evidence type="ECO:0000313" key="2">
    <source>
        <dbReference type="Proteomes" id="UP000326557"/>
    </source>
</evidence>